<evidence type="ECO:0000256" key="1">
    <source>
        <dbReference type="ARBA" id="ARBA00004613"/>
    </source>
</evidence>
<keyword evidence="5" id="KW-1185">Reference proteome</keyword>
<dbReference type="EMBL" id="FUYY01000001">
    <property type="protein sequence ID" value="SKB36859.1"/>
    <property type="molecule type" value="Genomic_DNA"/>
</dbReference>
<gene>
    <name evidence="4" type="ORF">SAMN05660776_0764</name>
</gene>
<dbReference type="AlphaFoldDB" id="A0A1T5APS3"/>
<dbReference type="GO" id="GO:0005576">
    <property type="term" value="C:extracellular region"/>
    <property type="evidence" value="ECO:0007669"/>
    <property type="project" value="UniProtKB-SubCell"/>
</dbReference>
<dbReference type="SUPFAM" id="SSF88713">
    <property type="entry name" value="Glycoside hydrolase/deacetylase"/>
    <property type="match status" value="1"/>
</dbReference>
<proteinExistence type="predicted"/>
<dbReference type="OrthoDB" id="1446101at2"/>
<dbReference type="InterPro" id="IPR002509">
    <property type="entry name" value="NODB_dom"/>
</dbReference>
<dbReference type="GO" id="GO:0005975">
    <property type="term" value="P:carbohydrate metabolic process"/>
    <property type="evidence" value="ECO:0007669"/>
    <property type="project" value="InterPro"/>
</dbReference>
<dbReference type="CDD" id="cd10918">
    <property type="entry name" value="CE4_NodB_like_5s_6s"/>
    <property type="match status" value="1"/>
</dbReference>
<dbReference type="PANTHER" id="PTHR34216:SF3">
    <property type="entry name" value="POLY-BETA-1,6-N-ACETYL-D-GLUCOSAMINE N-DEACETYLASE"/>
    <property type="match status" value="1"/>
</dbReference>
<evidence type="ECO:0000256" key="2">
    <source>
        <dbReference type="ARBA" id="ARBA00022729"/>
    </source>
</evidence>
<dbReference type="PROSITE" id="PS51677">
    <property type="entry name" value="NODB"/>
    <property type="match status" value="1"/>
</dbReference>
<keyword evidence="2" id="KW-0732">Signal</keyword>
<dbReference type="GO" id="GO:0016810">
    <property type="term" value="F:hydrolase activity, acting on carbon-nitrogen (but not peptide) bonds"/>
    <property type="evidence" value="ECO:0007669"/>
    <property type="project" value="InterPro"/>
</dbReference>
<evidence type="ECO:0000259" key="3">
    <source>
        <dbReference type="PROSITE" id="PS51677"/>
    </source>
</evidence>
<protein>
    <submittedName>
        <fullName evidence="4">Peptidoglycan/xylan/chitin deacetylase, PgdA/CDA1 family</fullName>
    </submittedName>
</protein>
<accession>A0A1T5APS3</accession>
<organism evidence="4 5">
    <name type="scientific">Salegentibacter holothuriorum</name>
    <dbReference type="NCBI Taxonomy" id="241145"/>
    <lineage>
        <taxon>Bacteria</taxon>
        <taxon>Pseudomonadati</taxon>
        <taxon>Bacteroidota</taxon>
        <taxon>Flavobacteriia</taxon>
        <taxon>Flavobacteriales</taxon>
        <taxon>Flavobacteriaceae</taxon>
        <taxon>Salegentibacter</taxon>
    </lineage>
</organism>
<feature type="domain" description="NodB homology" evidence="3">
    <location>
        <begin position="70"/>
        <end position="287"/>
    </location>
</feature>
<comment type="subcellular location">
    <subcellularLocation>
        <location evidence="1">Secreted</location>
    </subcellularLocation>
</comment>
<name>A0A1T5APS3_9FLAO</name>
<evidence type="ECO:0000313" key="5">
    <source>
        <dbReference type="Proteomes" id="UP000190230"/>
    </source>
</evidence>
<dbReference type="STRING" id="241145.SAMN05660776_0764"/>
<dbReference type="Proteomes" id="UP000190230">
    <property type="component" value="Unassembled WGS sequence"/>
</dbReference>
<dbReference type="Gene3D" id="3.20.20.370">
    <property type="entry name" value="Glycoside hydrolase/deacetylase"/>
    <property type="match status" value="1"/>
</dbReference>
<reference evidence="5" key="1">
    <citation type="submission" date="2017-02" db="EMBL/GenBank/DDBJ databases">
        <authorList>
            <person name="Varghese N."/>
            <person name="Submissions S."/>
        </authorList>
    </citation>
    <scope>NUCLEOTIDE SEQUENCE [LARGE SCALE GENOMIC DNA]</scope>
    <source>
        <strain evidence="5">DSM 23405</strain>
    </source>
</reference>
<sequence length="287" mass="33705">MRKLYYTILNFFAPIFRYYYRKRLKVLAYHTIEDSVNFEKQLKLLRSKYAIISIVQLKEYLENKKNLPIYPLLITFDDGDESVFKAGMPVLKENNCPAILFVISGLINTNTDFWWNTVIKNEIEYGSSHYETSRKISYLKQVSNKERIKELDNYNPRDKAQLTSSQLKCLDKNNICIANHSHTHPMFDQCSEEEINYELSSSKKMFRDWNIGEFDVFAYPNGNYDKVSERILSKRGVKIAFLFDHKINQPVINPLRVSRIRVSADTGLTEFEAKVSGIHPFIYSVFK</sequence>
<dbReference type="Pfam" id="PF01522">
    <property type="entry name" value="Polysacc_deac_1"/>
    <property type="match status" value="1"/>
</dbReference>
<dbReference type="InterPro" id="IPR051398">
    <property type="entry name" value="Polysacch_Deacetylase"/>
</dbReference>
<dbReference type="InterPro" id="IPR011330">
    <property type="entry name" value="Glyco_hydro/deAcase_b/a-brl"/>
</dbReference>
<evidence type="ECO:0000313" key="4">
    <source>
        <dbReference type="EMBL" id="SKB36859.1"/>
    </source>
</evidence>
<dbReference type="PANTHER" id="PTHR34216">
    <property type="match status" value="1"/>
</dbReference>